<dbReference type="EMBL" id="HACA01019396">
    <property type="protein sequence ID" value="CDW36757.1"/>
    <property type="molecule type" value="Transcribed_RNA"/>
</dbReference>
<accession>A0A0K2UFL9</accession>
<reference evidence="1" key="1">
    <citation type="submission" date="2014-05" db="EMBL/GenBank/DDBJ databases">
        <authorList>
            <person name="Chronopoulou M."/>
        </authorList>
    </citation>
    <scope>NUCLEOTIDE SEQUENCE</scope>
    <source>
        <tissue evidence="1">Whole organism</tissue>
    </source>
</reference>
<dbReference type="AlphaFoldDB" id="A0A0K2UFL9"/>
<evidence type="ECO:0000313" key="1">
    <source>
        <dbReference type="EMBL" id="CDW36757.1"/>
    </source>
</evidence>
<proteinExistence type="predicted"/>
<protein>
    <submittedName>
        <fullName evidence="1">Uncharacterized protein</fullName>
    </submittedName>
</protein>
<name>A0A0K2UFL9_LEPSM</name>
<organism evidence="1">
    <name type="scientific">Lepeophtheirus salmonis</name>
    <name type="common">Salmon louse</name>
    <name type="synonym">Caligus salmonis</name>
    <dbReference type="NCBI Taxonomy" id="72036"/>
    <lineage>
        <taxon>Eukaryota</taxon>
        <taxon>Metazoa</taxon>
        <taxon>Ecdysozoa</taxon>
        <taxon>Arthropoda</taxon>
        <taxon>Crustacea</taxon>
        <taxon>Multicrustacea</taxon>
        <taxon>Hexanauplia</taxon>
        <taxon>Copepoda</taxon>
        <taxon>Siphonostomatoida</taxon>
        <taxon>Caligidae</taxon>
        <taxon>Lepeophtheirus</taxon>
    </lineage>
</organism>
<sequence>MQDHQKLKNVLFLKNRYFLGGLLESGSLTYPNMHRIMNVSDSCP</sequence>